<evidence type="ECO:0000313" key="4">
    <source>
        <dbReference type="EMBL" id="KAK7750669.1"/>
    </source>
</evidence>
<comment type="caution">
    <text evidence="4">The sequence shown here is derived from an EMBL/GenBank/DDBJ whole genome shotgun (WGS) entry which is preliminary data.</text>
</comment>
<feature type="signal peptide" evidence="2">
    <location>
        <begin position="1"/>
        <end position="21"/>
    </location>
</feature>
<feature type="domain" description="Phytase-like" evidence="3">
    <location>
        <begin position="83"/>
        <end position="329"/>
    </location>
</feature>
<dbReference type="PANTHER" id="PTHR37957:SF1">
    <property type="entry name" value="PHYTASE-LIKE DOMAIN-CONTAINING PROTEIN"/>
    <property type="match status" value="1"/>
</dbReference>
<dbReference type="Pfam" id="PF13449">
    <property type="entry name" value="Phytase-like"/>
    <property type="match status" value="1"/>
</dbReference>
<sequence length="421" mass="44938">MGLILACFRLCLTVVAPGATAEDPAGPNLVLNYQDTIRFSGPDGQACTGLDADATGFLSYPGFPDLPVATFTGDGFGGDGPGGKRIPVDSEGLYVNKDGTFWVSEEYGPYVYLFDSEGKMLTAIRPPDAIIPMRNGTESFSADSPPRYIDDGDGPGPIPADPDSGRDNNSGFEGMHVSDDGRTLWVMLQSAAVQEGGLKGKYRKYTRLLKYDISAPLSPAYAAEYVVPLPLYPDPDEDPDDNLRVAKQSEIHSLPNGQFLVLARDSGGGHGQARSQSVYRHIDVFDVSAATDASAASAVDHDCATCAIATTKAKLDADVAPARYCAWLDFNVDAQLARFGLHNGGAQDASLLNEKWESIALAPVDPTGDGEEGEEFFLFSLSDNDFITQNGFMDGGKLPYADSSGYNLDSQALVFKVKIPK</sequence>
<keyword evidence="2" id="KW-0732">Signal</keyword>
<dbReference type="Proteomes" id="UP001320420">
    <property type="component" value="Unassembled WGS sequence"/>
</dbReference>
<feature type="chain" id="PRO_5042914757" description="Phytase-like domain-containing protein" evidence="2">
    <location>
        <begin position="22"/>
        <end position="421"/>
    </location>
</feature>
<dbReference type="AlphaFoldDB" id="A0AAN9ULD5"/>
<evidence type="ECO:0000256" key="2">
    <source>
        <dbReference type="SAM" id="SignalP"/>
    </source>
</evidence>
<dbReference type="EMBL" id="JAKJXP020000060">
    <property type="protein sequence ID" value="KAK7750669.1"/>
    <property type="molecule type" value="Genomic_DNA"/>
</dbReference>
<accession>A0AAN9ULD5</accession>
<feature type="region of interest" description="Disordered" evidence="1">
    <location>
        <begin position="135"/>
        <end position="174"/>
    </location>
</feature>
<organism evidence="4 5">
    <name type="scientific">Diatrype stigma</name>
    <dbReference type="NCBI Taxonomy" id="117547"/>
    <lineage>
        <taxon>Eukaryota</taxon>
        <taxon>Fungi</taxon>
        <taxon>Dikarya</taxon>
        <taxon>Ascomycota</taxon>
        <taxon>Pezizomycotina</taxon>
        <taxon>Sordariomycetes</taxon>
        <taxon>Xylariomycetidae</taxon>
        <taxon>Xylariales</taxon>
        <taxon>Diatrypaceae</taxon>
        <taxon>Diatrype</taxon>
    </lineage>
</organism>
<dbReference type="InterPro" id="IPR027372">
    <property type="entry name" value="Phytase-like_dom"/>
</dbReference>
<evidence type="ECO:0000259" key="3">
    <source>
        <dbReference type="Pfam" id="PF13449"/>
    </source>
</evidence>
<evidence type="ECO:0000256" key="1">
    <source>
        <dbReference type="SAM" id="MobiDB-lite"/>
    </source>
</evidence>
<proteinExistence type="predicted"/>
<name>A0AAN9ULD5_9PEZI</name>
<evidence type="ECO:0000313" key="5">
    <source>
        <dbReference type="Proteomes" id="UP001320420"/>
    </source>
</evidence>
<dbReference type="SUPFAM" id="SSF50956">
    <property type="entry name" value="Thermostable phytase (3-phytase)"/>
    <property type="match status" value="1"/>
</dbReference>
<gene>
    <name evidence="4" type="ORF">SLS62_007369</name>
</gene>
<keyword evidence="5" id="KW-1185">Reference proteome</keyword>
<dbReference type="PANTHER" id="PTHR37957">
    <property type="entry name" value="BLR7070 PROTEIN"/>
    <property type="match status" value="1"/>
</dbReference>
<protein>
    <recommendedName>
        <fullName evidence="3">Phytase-like domain-containing protein</fullName>
    </recommendedName>
</protein>
<reference evidence="4 5" key="1">
    <citation type="submission" date="2024-02" db="EMBL/GenBank/DDBJ databases">
        <title>De novo assembly and annotation of 12 fungi associated with fruit tree decline syndrome in Ontario, Canada.</title>
        <authorList>
            <person name="Sulman M."/>
            <person name="Ellouze W."/>
            <person name="Ilyukhin E."/>
        </authorList>
    </citation>
    <scope>NUCLEOTIDE SEQUENCE [LARGE SCALE GENOMIC DNA]</scope>
    <source>
        <strain evidence="4 5">M11/M66-122</strain>
    </source>
</reference>